<dbReference type="OrthoDB" id="526037at2"/>
<evidence type="ECO:0000313" key="3">
    <source>
        <dbReference type="Proteomes" id="UP000095673"/>
    </source>
</evidence>
<feature type="domain" description="PglD N-terminal" evidence="1">
    <location>
        <begin position="66"/>
        <end position="136"/>
    </location>
</feature>
<name>A0A173RVF5_9FIRM</name>
<dbReference type="GO" id="GO:0016746">
    <property type="term" value="F:acyltransferase activity"/>
    <property type="evidence" value="ECO:0007669"/>
    <property type="project" value="UniProtKB-KW"/>
</dbReference>
<dbReference type="InterPro" id="IPR011004">
    <property type="entry name" value="Trimer_LpxA-like_sf"/>
</dbReference>
<dbReference type="Gene3D" id="2.160.10.10">
    <property type="entry name" value="Hexapeptide repeat proteins"/>
    <property type="match status" value="1"/>
</dbReference>
<dbReference type="RefSeq" id="WP_055237358.1">
    <property type="nucleotide sequence ID" value="NZ_CYXM01000002.1"/>
</dbReference>
<dbReference type="AlphaFoldDB" id="A0A173RVF5"/>
<organism evidence="2 3">
    <name type="scientific">Agathobacter rectalis</name>
    <dbReference type="NCBI Taxonomy" id="39491"/>
    <lineage>
        <taxon>Bacteria</taxon>
        <taxon>Bacillati</taxon>
        <taxon>Bacillota</taxon>
        <taxon>Clostridia</taxon>
        <taxon>Lachnospirales</taxon>
        <taxon>Lachnospiraceae</taxon>
        <taxon>Agathobacter</taxon>
    </lineage>
</organism>
<evidence type="ECO:0000313" key="2">
    <source>
        <dbReference type="EMBL" id="CUM82124.1"/>
    </source>
</evidence>
<dbReference type="SUPFAM" id="SSF51161">
    <property type="entry name" value="Trimeric LpxA-like enzymes"/>
    <property type="match status" value="1"/>
</dbReference>
<protein>
    <submittedName>
        <fullName evidence="2">UDP-3-O-[3-hydroxymyristoyl] glucosamine N-acyltransferase</fullName>
    </submittedName>
</protein>
<accession>A0A173RVF5</accession>
<keyword evidence="2" id="KW-0012">Acyltransferase</keyword>
<dbReference type="EMBL" id="CYXM01000002">
    <property type="protein sequence ID" value="CUM82124.1"/>
    <property type="molecule type" value="Genomic_DNA"/>
</dbReference>
<dbReference type="Gene3D" id="3.40.50.20">
    <property type="match status" value="1"/>
</dbReference>
<reference evidence="2 3" key="1">
    <citation type="submission" date="2015-09" db="EMBL/GenBank/DDBJ databases">
        <authorList>
            <consortium name="Pathogen Informatics"/>
        </authorList>
    </citation>
    <scope>NUCLEOTIDE SEQUENCE [LARGE SCALE GENOMIC DNA]</scope>
    <source>
        <strain evidence="2 3">2789STDY5834968</strain>
    </source>
</reference>
<evidence type="ECO:0000259" key="1">
    <source>
        <dbReference type="Pfam" id="PF17836"/>
    </source>
</evidence>
<proteinExistence type="predicted"/>
<gene>
    <name evidence="2" type="ORF">ERS852580_00716</name>
</gene>
<dbReference type="Proteomes" id="UP000095673">
    <property type="component" value="Unassembled WGS sequence"/>
</dbReference>
<keyword evidence="2" id="KW-0808">Transferase</keyword>
<dbReference type="Pfam" id="PF17836">
    <property type="entry name" value="PglD_N"/>
    <property type="match status" value="1"/>
</dbReference>
<sequence length="230" mass="24984">MNNIKGIYKHANRWEARFKVGVDEKTGRAKYRSVYAQSRDEVIAKRNAILGELFEASKVAASGQMNLLILGAGMLGRDVYDIAASLRVFKKISFLDDAAVGDDIIGKCSDLFKFRDEYPLAFIAIGDNKIRQKYAELLREYHFLIPSIVSPAANISPGAVLGDGVVILPMARVGEASIGDFSIIASNGVVSSGARVGSFSHIDCGAIVQQRAHVKESTWVRSGEIYGGKL</sequence>
<dbReference type="InterPro" id="IPR041561">
    <property type="entry name" value="PglD_N"/>
</dbReference>